<dbReference type="AlphaFoldDB" id="A0A1T4VRY6"/>
<evidence type="ECO:0000313" key="3">
    <source>
        <dbReference type="EMBL" id="SKA67730.1"/>
    </source>
</evidence>
<dbReference type="SUPFAM" id="SSF103481">
    <property type="entry name" value="Multidrug resistance efflux transporter EmrE"/>
    <property type="match status" value="2"/>
</dbReference>
<dbReference type="GO" id="GO:0016020">
    <property type="term" value="C:membrane"/>
    <property type="evidence" value="ECO:0007669"/>
    <property type="project" value="InterPro"/>
</dbReference>
<feature type="transmembrane region" description="Helical" evidence="1">
    <location>
        <begin position="180"/>
        <end position="200"/>
    </location>
</feature>
<sequence length="294" mass="31314">MQQQVFKGYLLAFIGVCILSPDALLIRLAGNDPWVIAGWRGILTGIMILIYNQGLDGRSLKAQKGSSGYRYYVNMVLFALSSFCFTYAISKANVTDVLVIIAFTPLLSALLSALFLQEQVLLRTWVATLVCGVGLAILFSQAGGESQPLGLISAAACAILLAAQFVIMRSCPDANFSSSMGFGGLLGGIVCMLVSGFVILPASQMWAVLAIGLIVSPISFVLFVYSLRYITAAETGLIMLLESVLGSLLVWVFLGEHPSLPTTLAGLLILGTLGIYSFLTLREAKQAPLVSTLS</sequence>
<proteinExistence type="predicted"/>
<accession>A0A1T4VRY6</accession>
<keyword evidence="1" id="KW-1133">Transmembrane helix</keyword>
<evidence type="ECO:0000313" key="4">
    <source>
        <dbReference type="Proteomes" id="UP000190460"/>
    </source>
</evidence>
<feature type="transmembrane region" description="Helical" evidence="1">
    <location>
        <begin position="9"/>
        <end position="28"/>
    </location>
</feature>
<reference evidence="3 4" key="1">
    <citation type="submission" date="2017-02" db="EMBL/GenBank/DDBJ databases">
        <authorList>
            <person name="Peterson S.W."/>
        </authorList>
    </citation>
    <scope>NUCLEOTIDE SEQUENCE [LARGE SCALE GENOMIC DNA]</scope>
    <source>
        <strain evidence="3 4">ATCC 49788</strain>
    </source>
</reference>
<dbReference type="InterPro" id="IPR037185">
    <property type="entry name" value="EmrE-like"/>
</dbReference>
<dbReference type="RefSeq" id="WP_078920621.1">
    <property type="nucleotide sequence ID" value="NZ_FUYB01000001.1"/>
</dbReference>
<feature type="transmembrane region" description="Helical" evidence="1">
    <location>
        <begin position="260"/>
        <end position="279"/>
    </location>
</feature>
<feature type="transmembrane region" description="Helical" evidence="1">
    <location>
        <begin position="125"/>
        <end position="143"/>
    </location>
</feature>
<dbReference type="InterPro" id="IPR000620">
    <property type="entry name" value="EamA_dom"/>
</dbReference>
<keyword evidence="4" id="KW-1185">Reference proteome</keyword>
<dbReference type="PANTHER" id="PTHR22911">
    <property type="entry name" value="ACYL-MALONYL CONDENSING ENZYME-RELATED"/>
    <property type="match status" value="1"/>
</dbReference>
<dbReference type="Pfam" id="PF00892">
    <property type="entry name" value="EamA"/>
    <property type="match status" value="2"/>
</dbReference>
<feature type="transmembrane region" description="Helical" evidence="1">
    <location>
        <begin position="206"/>
        <end position="225"/>
    </location>
</feature>
<dbReference type="STRING" id="92487.SAMN02745130_00103"/>
<feature type="domain" description="EamA" evidence="2">
    <location>
        <begin position="7"/>
        <end position="139"/>
    </location>
</feature>
<evidence type="ECO:0000259" key="2">
    <source>
        <dbReference type="Pfam" id="PF00892"/>
    </source>
</evidence>
<name>A0A1T4VRY6_9GAMM</name>
<protein>
    <submittedName>
        <fullName evidence="3">EamA-like transporter family protein</fullName>
    </submittedName>
</protein>
<dbReference type="Gene3D" id="1.10.3730.20">
    <property type="match status" value="1"/>
</dbReference>
<dbReference type="Proteomes" id="UP000190460">
    <property type="component" value="Unassembled WGS sequence"/>
</dbReference>
<keyword evidence="1" id="KW-0812">Transmembrane</keyword>
<feature type="domain" description="EamA" evidence="2">
    <location>
        <begin position="149"/>
        <end position="273"/>
    </location>
</feature>
<feature type="transmembrane region" description="Helical" evidence="1">
    <location>
        <begin position="149"/>
        <end position="168"/>
    </location>
</feature>
<feature type="transmembrane region" description="Helical" evidence="1">
    <location>
        <begin position="71"/>
        <end position="90"/>
    </location>
</feature>
<evidence type="ECO:0000256" key="1">
    <source>
        <dbReference type="SAM" id="Phobius"/>
    </source>
</evidence>
<feature type="transmembrane region" description="Helical" evidence="1">
    <location>
        <begin position="34"/>
        <end position="51"/>
    </location>
</feature>
<dbReference type="OrthoDB" id="5192439at2"/>
<dbReference type="EMBL" id="FUYB01000001">
    <property type="protein sequence ID" value="SKA67730.1"/>
    <property type="molecule type" value="Genomic_DNA"/>
</dbReference>
<organism evidence="3 4">
    <name type="scientific">Thiothrix eikelboomii</name>
    <dbReference type="NCBI Taxonomy" id="92487"/>
    <lineage>
        <taxon>Bacteria</taxon>
        <taxon>Pseudomonadati</taxon>
        <taxon>Pseudomonadota</taxon>
        <taxon>Gammaproteobacteria</taxon>
        <taxon>Thiotrichales</taxon>
        <taxon>Thiotrichaceae</taxon>
        <taxon>Thiothrix</taxon>
    </lineage>
</organism>
<feature type="transmembrane region" description="Helical" evidence="1">
    <location>
        <begin position="237"/>
        <end position="254"/>
    </location>
</feature>
<gene>
    <name evidence="3" type="ORF">SAMN02745130_00103</name>
</gene>
<feature type="transmembrane region" description="Helical" evidence="1">
    <location>
        <begin position="96"/>
        <end position="116"/>
    </location>
</feature>
<keyword evidence="1" id="KW-0472">Membrane</keyword>